<name>A0A938WYT4_9CLOT</name>
<dbReference type="RefSeq" id="WP_204908237.1">
    <property type="nucleotide sequence ID" value="NZ_JACJLV010000007.1"/>
</dbReference>
<reference evidence="1" key="1">
    <citation type="submission" date="2020-08" db="EMBL/GenBank/DDBJ databases">
        <authorList>
            <person name="Cejkova D."/>
            <person name="Kubasova T."/>
            <person name="Jahodarova E."/>
            <person name="Rychlik I."/>
        </authorList>
    </citation>
    <scope>NUCLEOTIDE SEQUENCE</scope>
    <source>
        <strain evidence="1">An420c</strain>
    </source>
</reference>
<evidence type="ECO:0000313" key="2">
    <source>
        <dbReference type="Proteomes" id="UP000713880"/>
    </source>
</evidence>
<gene>
    <name evidence="1" type="ORF">H6A13_03490</name>
</gene>
<organism evidence="1 2">
    <name type="scientific">Mordavella massiliensis</name>
    <dbReference type="NCBI Taxonomy" id="1871024"/>
    <lineage>
        <taxon>Bacteria</taxon>
        <taxon>Bacillati</taxon>
        <taxon>Bacillota</taxon>
        <taxon>Clostridia</taxon>
        <taxon>Eubacteriales</taxon>
        <taxon>Clostridiaceae</taxon>
        <taxon>Mordavella</taxon>
    </lineage>
</organism>
<dbReference type="Proteomes" id="UP000713880">
    <property type="component" value="Unassembled WGS sequence"/>
</dbReference>
<dbReference type="SUPFAM" id="SSF55594">
    <property type="entry name" value="HPr-like"/>
    <property type="match status" value="1"/>
</dbReference>
<protein>
    <submittedName>
        <fullName evidence="1">HPr family phosphocarrier protein</fullName>
    </submittedName>
</protein>
<reference evidence="1" key="2">
    <citation type="journal article" date="2021" name="Sci. Rep.">
        <title>The distribution of antibiotic resistance genes in chicken gut microbiota commensals.</title>
        <authorList>
            <person name="Juricova H."/>
            <person name="Matiasovicova J."/>
            <person name="Kubasova T."/>
            <person name="Cejkova D."/>
            <person name="Rychlik I."/>
        </authorList>
    </citation>
    <scope>NUCLEOTIDE SEQUENCE</scope>
    <source>
        <strain evidence="1">An420c</strain>
    </source>
</reference>
<comment type="caution">
    <text evidence="1">The sequence shown here is derived from an EMBL/GenBank/DDBJ whole genome shotgun (WGS) entry which is preliminary data.</text>
</comment>
<proteinExistence type="predicted"/>
<sequence length="77" mass="8535">MIKVPVNFKRTEDAVEFVKIANEYPFQMDLASGSRIVDAKSLLGTIAISQAEGLSLRIYSNPSPSTEQLLNAMQNYL</sequence>
<dbReference type="InterPro" id="IPR035895">
    <property type="entry name" value="HPr-like_sf"/>
</dbReference>
<dbReference type="AlphaFoldDB" id="A0A938WYT4"/>
<accession>A0A938WYT4</accession>
<dbReference type="Gene3D" id="3.30.1340.10">
    <property type="entry name" value="HPr-like"/>
    <property type="match status" value="1"/>
</dbReference>
<keyword evidence="2" id="KW-1185">Reference proteome</keyword>
<evidence type="ECO:0000313" key="1">
    <source>
        <dbReference type="EMBL" id="MBM6826171.1"/>
    </source>
</evidence>
<dbReference type="EMBL" id="JACJLV010000007">
    <property type="protein sequence ID" value="MBM6826171.1"/>
    <property type="molecule type" value="Genomic_DNA"/>
</dbReference>